<reference evidence="2 3" key="1">
    <citation type="submission" date="2015-01" db="EMBL/GenBank/DDBJ databases">
        <authorList>
            <person name="Guo J."/>
        </authorList>
    </citation>
    <scope>NUCLEOTIDE SEQUENCE [LARGE SCALE GENOMIC DNA]</scope>
    <source>
        <strain evidence="2 3">DSM 22147</strain>
    </source>
</reference>
<evidence type="ECO:0000313" key="3">
    <source>
        <dbReference type="Proteomes" id="UP000032366"/>
    </source>
</evidence>
<gene>
    <name evidence="2" type="ORF">TP70_08630</name>
</gene>
<protein>
    <submittedName>
        <fullName evidence="2">Uncharacterized protein</fullName>
    </submittedName>
</protein>
<comment type="caution">
    <text evidence="2">The sequence shown here is derived from an EMBL/GenBank/DDBJ whole genome shotgun (WGS) entry which is preliminary data.</text>
</comment>
<keyword evidence="1" id="KW-0472">Membrane</keyword>
<evidence type="ECO:0000256" key="1">
    <source>
        <dbReference type="SAM" id="Phobius"/>
    </source>
</evidence>
<feature type="transmembrane region" description="Helical" evidence="1">
    <location>
        <begin position="22"/>
        <end position="45"/>
    </location>
</feature>
<dbReference type="Proteomes" id="UP000032366">
    <property type="component" value="Unassembled WGS sequence"/>
</dbReference>
<keyword evidence="1" id="KW-1133">Transmembrane helix</keyword>
<evidence type="ECO:0000313" key="2">
    <source>
        <dbReference type="EMBL" id="KIX90288.1"/>
    </source>
</evidence>
<sequence>MGSTLITVIVVPPFYRGGSLYAFYRVAFVAINVLKIASYQTLNYFEDRKEHVKMYKNQLRLGTKYWWR</sequence>
<keyword evidence="3" id="KW-1185">Reference proteome</keyword>
<accession>A0ABR5C6E9</accession>
<keyword evidence="1" id="KW-0812">Transmembrane</keyword>
<dbReference type="EMBL" id="JXWY01000063">
    <property type="protein sequence ID" value="KIX90288.1"/>
    <property type="molecule type" value="Genomic_DNA"/>
</dbReference>
<name>A0ABR5C6E9_9STAP</name>
<organism evidence="2 3">
    <name type="scientific">Staphylococcus microti</name>
    <dbReference type="NCBI Taxonomy" id="569857"/>
    <lineage>
        <taxon>Bacteria</taxon>
        <taxon>Bacillati</taxon>
        <taxon>Bacillota</taxon>
        <taxon>Bacilli</taxon>
        <taxon>Bacillales</taxon>
        <taxon>Staphylococcaceae</taxon>
        <taxon>Staphylococcus</taxon>
    </lineage>
</organism>
<proteinExistence type="predicted"/>